<accession>A0A8H8DJC8</accession>
<dbReference type="InterPro" id="IPR007274">
    <property type="entry name" value="Cop_transporter"/>
</dbReference>
<keyword evidence="9" id="KW-1185">Reference proteome</keyword>
<keyword evidence="5" id="KW-0187">Copper transport</keyword>
<keyword evidence="5" id="KW-0813">Transport</keyword>
<gene>
    <name evidence="8" type="ORF">BJ554DRAFT_8051</name>
</gene>
<feature type="transmembrane region" description="Helical" evidence="5">
    <location>
        <begin position="183"/>
        <end position="203"/>
    </location>
</feature>
<comment type="caution">
    <text evidence="8">The sequence shown here is derived from an EMBL/GenBank/DDBJ whole genome shotgun (WGS) entry which is preliminary data.</text>
</comment>
<proteinExistence type="inferred from homology"/>
<keyword evidence="7" id="KW-0732">Signal</keyword>
<evidence type="ECO:0000313" key="8">
    <source>
        <dbReference type="EMBL" id="KAG5459967.1"/>
    </source>
</evidence>
<evidence type="ECO:0000256" key="3">
    <source>
        <dbReference type="ARBA" id="ARBA00022989"/>
    </source>
</evidence>
<keyword evidence="2 5" id="KW-0812">Transmembrane</keyword>
<evidence type="ECO:0000313" key="9">
    <source>
        <dbReference type="Proteomes" id="UP000673691"/>
    </source>
</evidence>
<comment type="subcellular location">
    <subcellularLocation>
        <location evidence="1 5">Membrane</location>
        <topology evidence="1 5">Multi-pass membrane protein</topology>
    </subcellularLocation>
</comment>
<evidence type="ECO:0000256" key="2">
    <source>
        <dbReference type="ARBA" id="ARBA00022692"/>
    </source>
</evidence>
<organism evidence="8 9">
    <name type="scientific">Olpidium bornovanus</name>
    <dbReference type="NCBI Taxonomy" id="278681"/>
    <lineage>
        <taxon>Eukaryota</taxon>
        <taxon>Fungi</taxon>
        <taxon>Fungi incertae sedis</taxon>
        <taxon>Olpidiomycota</taxon>
        <taxon>Olpidiomycotina</taxon>
        <taxon>Olpidiomycetes</taxon>
        <taxon>Olpidiales</taxon>
        <taxon>Olpidiaceae</taxon>
        <taxon>Olpidium</taxon>
    </lineage>
</organism>
<evidence type="ECO:0000256" key="4">
    <source>
        <dbReference type="ARBA" id="ARBA00023136"/>
    </source>
</evidence>
<feature type="transmembrane region" description="Helical" evidence="5">
    <location>
        <begin position="100"/>
        <end position="120"/>
    </location>
</feature>
<feature type="region of interest" description="Disordered" evidence="6">
    <location>
        <begin position="229"/>
        <end position="249"/>
    </location>
</feature>
<reference evidence="8 9" key="1">
    <citation type="journal article" name="Sci. Rep.">
        <title>Genome-scale phylogenetic analyses confirm Olpidium as the closest living zoosporic fungus to the non-flagellated, terrestrial fungi.</title>
        <authorList>
            <person name="Chang Y."/>
            <person name="Rochon D."/>
            <person name="Sekimoto S."/>
            <person name="Wang Y."/>
            <person name="Chovatia M."/>
            <person name="Sandor L."/>
            <person name="Salamov A."/>
            <person name="Grigoriev I.V."/>
            <person name="Stajich J.E."/>
            <person name="Spatafora J.W."/>
        </authorList>
    </citation>
    <scope>NUCLEOTIDE SEQUENCE [LARGE SCALE GENOMIC DNA]</scope>
    <source>
        <strain evidence="8">S191</strain>
    </source>
</reference>
<dbReference type="GO" id="GO:0005375">
    <property type="term" value="F:copper ion transmembrane transporter activity"/>
    <property type="evidence" value="ECO:0007669"/>
    <property type="project" value="UniProtKB-UniRule"/>
</dbReference>
<dbReference type="EMBL" id="JAEFCI010006002">
    <property type="protein sequence ID" value="KAG5459967.1"/>
    <property type="molecule type" value="Genomic_DNA"/>
</dbReference>
<keyword evidence="3 5" id="KW-1133">Transmembrane helix</keyword>
<dbReference type="AlphaFoldDB" id="A0A8H8DJC8"/>
<comment type="similarity">
    <text evidence="5">Belongs to the copper transporter (Ctr) (TC 1.A.56) family. SLC31A subfamily.</text>
</comment>
<keyword evidence="5" id="KW-0186">Copper</keyword>
<evidence type="ECO:0000256" key="6">
    <source>
        <dbReference type="SAM" id="MobiDB-lite"/>
    </source>
</evidence>
<protein>
    <recommendedName>
        <fullName evidence="5">Copper transport protein</fullName>
    </recommendedName>
</protein>
<feature type="transmembrane region" description="Helical" evidence="5">
    <location>
        <begin position="157"/>
        <end position="177"/>
    </location>
</feature>
<name>A0A8H8DJC8_9FUNG</name>
<dbReference type="Proteomes" id="UP000673691">
    <property type="component" value="Unassembled WGS sequence"/>
</dbReference>
<sequence length="249" mass="27050">MPPQPPLGPARSPRLPTRLLSRLLLPLLLAPPLATAAANGDGGSTSAAVVSMDPILPHAEIRFADAFACPTTSPHTPQRPYFHVDIRDYFLLRCLVPLNAGHYFCACLVTFLLAMGRVAIQVVTPRFESRWCDAELCSSSTVGHETYRRRLDRLAVAARRALWSTLSLLVSTLIMLVMMSFNLGFFLAALLGHFVGVFFISGWSGAADAARMEHGGSAARIVYPDLATSQDQPERLSYETGDAPLAGRD</sequence>
<dbReference type="PANTHER" id="PTHR12483">
    <property type="entry name" value="SOLUTE CARRIER FAMILY 31 COPPER TRANSPORTERS"/>
    <property type="match status" value="1"/>
</dbReference>
<dbReference type="Pfam" id="PF04145">
    <property type="entry name" value="Ctr"/>
    <property type="match status" value="1"/>
</dbReference>
<feature type="signal peptide" evidence="7">
    <location>
        <begin position="1"/>
        <end position="36"/>
    </location>
</feature>
<evidence type="ECO:0000256" key="5">
    <source>
        <dbReference type="RuleBase" id="RU367022"/>
    </source>
</evidence>
<keyword evidence="4 5" id="KW-0472">Membrane</keyword>
<evidence type="ECO:0000256" key="1">
    <source>
        <dbReference type="ARBA" id="ARBA00004141"/>
    </source>
</evidence>
<evidence type="ECO:0000256" key="7">
    <source>
        <dbReference type="SAM" id="SignalP"/>
    </source>
</evidence>
<dbReference type="PANTHER" id="PTHR12483:SF27">
    <property type="entry name" value="COPPER TRANSPORT PROTEIN CTR1"/>
    <property type="match status" value="1"/>
</dbReference>
<keyword evidence="5" id="KW-0406">Ion transport</keyword>
<dbReference type="GO" id="GO:0005886">
    <property type="term" value="C:plasma membrane"/>
    <property type="evidence" value="ECO:0007669"/>
    <property type="project" value="TreeGrafter"/>
</dbReference>
<feature type="chain" id="PRO_5034426586" description="Copper transport protein" evidence="7">
    <location>
        <begin position="37"/>
        <end position="249"/>
    </location>
</feature>